<keyword evidence="3" id="KW-1185">Reference proteome</keyword>
<proteinExistence type="predicted"/>
<gene>
    <name evidence="2" type="ORF">ABDB84_00485</name>
</gene>
<feature type="transmembrane region" description="Helical" evidence="1">
    <location>
        <begin position="349"/>
        <end position="373"/>
    </location>
</feature>
<dbReference type="PANTHER" id="PTHR34211">
    <property type="entry name" value="CALCINEURIN-LIKE METALLO-PHOSPHOESTERASE SUPERFAMILY PROTEIN"/>
    <property type="match status" value="1"/>
</dbReference>
<sequence length="585" mass="64957">MTTPPKQLDLYVDQARMVNWFNPLQLIQIAIRALIGTVFGAHIDRREVEAALSQDMPRVHDYSKRDVLWFDYTADLGDGWDSGYSIAWLLAQPQLEAAGRSLPRGEFLIMGGDEVYPIASRDAYQQKLCSPYAAALPWSEDANAAPVIFALPGNHDWYDGLTSFLRVFCQQRWIGGWRTRQQRSYFAIKLPHDWWLWAVDIQLEGDIDAPQKAYFESLAEQLGPGSKVIICPAVSSWVEAGDPRIPREVGQAGDHPNLQFLEQRIAQSKATLKLSLSGDLHHYSHYIAADGSCHRITAGGGGAFLHGTHDLPDTLVLQEAAGEKTYARKIEYPSQPTARGMRWRNLLFCFYNPAFSLLLAGVYLLLIWVWQAASGVSSPCALDAWHVFRDHPGAVLLLLLPIGGMWGFASAPPRAWQALKKAVWGLAHGCAHVGVAALLWWLAAQFSMASPTPWQVLLIVAGLIPLGMLLGGTLFGVYLAASSTFSGMHDNDVFASLHSADYKNFLRLRVDAEGLTIYPFKLERACRSWRLSSAASLVKAPGWLASRVGRRLWRFKVAEQQAEAWFAPASGQIEVALIEAPIQLR</sequence>
<feature type="transmembrane region" description="Helical" evidence="1">
    <location>
        <begin position="393"/>
        <end position="411"/>
    </location>
</feature>
<evidence type="ECO:0000313" key="3">
    <source>
        <dbReference type="Proteomes" id="UP001410394"/>
    </source>
</evidence>
<keyword evidence="1" id="KW-1133">Transmembrane helix</keyword>
<name>A0ABU9YT98_9RHOO</name>
<accession>A0ABU9YT98</accession>
<dbReference type="RefSeq" id="WP_345917702.1">
    <property type="nucleotide sequence ID" value="NZ_JBDIVE010000001.1"/>
</dbReference>
<dbReference type="Proteomes" id="UP001410394">
    <property type="component" value="Unassembled WGS sequence"/>
</dbReference>
<feature type="transmembrane region" description="Helical" evidence="1">
    <location>
        <begin position="456"/>
        <end position="481"/>
    </location>
</feature>
<keyword evidence="1" id="KW-0812">Transmembrane</keyword>
<dbReference type="PANTHER" id="PTHR34211:SF3">
    <property type="entry name" value="CALCINEURIN-LIKE METALLO-PHOSPHOESTERASE SUPERFAMILY PROTEIN"/>
    <property type="match status" value="1"/>
</dbReference>
<evidence type="ECO:0000313" key="2">
    <source>
        <dbReference type="EMBL" id="MEN3066931.1"/>
    </source>
</evidence>
<dbReference type="SUPFAM" id="SSF56300">
    <property type="entry name" value="Metallo-dependent phosphatases"/>
    <property type="match status" value="1"/>
</dbReference>
<organism evidence="2 3">
    <name type="scientific">Uliginosibacterium sediminicola</name>
    <dbReference type="NCBI Taxonomy" id="2024550"/>
    <lineage>
        <taxon>Bacteria</taxon>
        <taxon>Pseudomonadati</taxon>
        <taxon>Pseudomonadota</taxon>
        <taxon>Betaproteobacteria</taxon>
        <taxon>Rhodocyclales</taxon>
        <taxon>Zoogloeaceae</taxon>
        <taxon>Uliginosibacterium</taxon>
    </lineage>
</organism>
<evidence type="ECO:0000256" key="1">
    <source>
        <dbReference type="SAM" id="Phobius"/>
    </source>
</evidence>
<comment type="caution">
    <text evidence="2">The sequence shown here is derived from an EMBL/GenBank/DDBJ whole genome shotgun (WGS) entry which is preliminary data.</text>
</comment>
<protein>
    <recommendedName>
        <fullName evidence="4">Metallophosphoesterase</fullName>
    </recommendedName>
</protein>
<dbReference type="EMBL" id="JBDIVE010000001">
    <property type="protein sequence ID" value="MEN3066931.1"/>
    <property type="molecule type" value="Genomic_DNA"/>
</dbReference>
<keyword evidence="1" id="KW-0472">Membrane</keyword>
<reference evidence="2 3" key="1">
    <citation type="journal article" date="2018" name="Int. J. Syst. Evol. Microbiol.">
        <title>Uliginosibacterium sediminicola sp. nov., isolated from freshwater sediment.</title>
        <authorList>
            <person name="Hwang W.M."/>
            <person name="Kim S.M."/>
            <person name="Kang K."/>
            <person name="Ahn T.Y."/>
        </authorList>
    </citation>
    <scope>NUCLEOTIDE SEQUENCE [LARGE SCALE GENOMIC DNA]</scope>
    <source>
        <strain evidence="2 3">M1-21</strain>
    </source>
</reference>
<feature type="transmembrane region" description="Helical" evidence="1">
    <location>
        <begin position="423"/>
        <end position="444"/>
    </location>
</feature>
<evidence type="ECO:0008006" key="4">
    <source>
        <dbReference type="Google" id="ProtNLM"/>
    </source>
</evidence>
<dbReference type="InterPro" id="IPR029052">
    <property type="entry name" value="Metallo-depent_PP-like"/>
</dbReference>